<gene>
    <name evidence="2" type="ORF">HMPREF0058_1230</name>
</gene>
<dbReference type="InterPro" id="IPR036249">
    <property type="entry name" value="Thioredoxin-like_sf"/>
</dbReference>
<feature type="domain" description="Glutaredoxin" evidence="1">
    <location>
        <begin position="6"/>
        <end position="61"/>
    </location>
</feature>
<evidence type="ECO:0000313" key="2">
    <source>
        <dbReference type="EMBL" id="EEH65932.1"/>
    </source>
</evidence>
<dbReference type="Proteomes" id="UP000004778">
    <property type="component" value="Unassembled WGS sequence"/>
</dbReference>
<accession>C0W5T6</accession>
<protein>
    <submittedName>
        <fullName evidence="2">Glutaredoxin</fullName>
    </submittedName>
</protein>
<dbReference type="Pfam" id="PF00462">
    <property type="entry name" value="Glutaredoxin"/>
    <property type="match status" value="1"/>
</dbReference>
<reference evidence="2 3" key="1">
    <citation type="submission" date="2009-01" db="EMBL/GenBank/DDBJ databases">
        <authorList>
            <person name="Qin X."/>
            <person name="Bachman B."/>
            <person name="Battles P."/>
            <person name="Bell A."/>
            <person name="Bess C."/>
            <person name="Bickham C."/>
            <person name="Chaboub L."/>
            <person name="Chen D."/>
            <person name="Coyle M."/>
            <person name="Deiros D.R."/>
            <person name="Dinh H."/>
            <person name="Forbes L."/>
            <person name="Fowler G."/>
            <person name="Francisco L."/>
            <person name="Fu Q."/>
            <person name="Gubbala S."/>
            <person name="Hale W."/>
            <person name="Han Y."/>
            <person name="Hemphill L."/>
            <person name="Highlander S.K."/>
            <person name="Hirani K."/>
            <person name="Hogues M."/>
            <person name="Jackson L."/>
            <person name="Jakkamsetti A."/>
            <person name="Javaid M."/>
            <person name="Jiang H."/>
            <person name="Korchina V."/>
            <person name="Kovar C."/>
            <person name="Lara F."/>
            <person name="Lee S."/>
            <person name="Mata R."/>
            <person name="Mathew T."/>
            <person name="Moen C."/>
            <person name="Morales K."/>
            <person name="Munidasa M."/>
            <person name="Nazareth L."/>
            <person name="Ngo R."/>
            <person name="Nguyen L."/>
            <person name="Okwuonu G."/>
            <person name="Ongeri F."/>
            <person name="Patil S."/>
            <person name="Petrosino J."/>
            <person name="Pham C."/>
            <person name="Pham P."/>
            <person name="Pu L.-L."/>
            <person name="Puazo M."/>
            <person name="Raj R."/>
            <person name="Reid J."/>
            <person name="Rouhana J."/>
            <person name="Saada N."/>
            <person name="Shang Y."/>
            <person name="Simmons D."/>
            <person name="Thornton R."/>
            <person name="Warren J."/>
            <person name="Weissenberger G."/>
            <person name="Zhang J."/>
            <person name="Zhang L."/>
            <person name="Zhou C."/>
            <person name="Zhu D."/>
            <person name="Muzny D."/>
            <person name="Worley K."/>
            <person name="Gibbs R."/>
        </authorList>
    </citation>
    <scope>NUCLEOTIDE SEQUENCE [LARGE SCALE GENOMIC DNA]</scope>
    <source>
        <strain evidence="2 3">DSM 15434</strain>
    </source>
</reference>
<dbReference type="AlphaFoldDB" id="C0W5T6"/>
<name>C0W5T6_9ACTO</name>
<organism evidence="2 3">
    <name type="scientific">Actinomyces urogenitalis DSM 15434</name>
    <dbReference type="NCBI Taxonomy" id="525246"/>
    <lineage>
        <taxon>Bacteria</taxon>
        <taxon>Bacillati</taxon>
        <taxon>Actinomycetota</taxon>
        <taxon>Actinomycetes</taxon>
        <taxon>Actinomycetales</taxon>
        <taxon>Actinomycetaceae</taxon>
        <taxon>Actinomyces</taxon>
    </lineage>
</organism>
<comment type="caution">
    <text evidence="2">The sequence shown here is derived from an EMBL/GenBank/DDBJ whole genome shotgun (WGS) entry which is preliminary data.</text>
</comment>
<proteinExistence type="predicted"/>
<dbReference type="eggNOG" id="COG0695">
    <property type="taxonomic scope" value="Bacteria"/>
</dbReference>
<dbReference type="RefSeq" id="WP_006548194.1">
    <property type="nucleotide sequence ID" value="NZ_DS999574.1"/>
</dbReference>
<dbReference type="InterPro" id="IPR002109">
    <property type="entry name" value="Glutaredoxin"/>
</dbReference>
<sequence>MSGYTVTVFTKPDCQQCRMTTAMLDKVGVSYTAVPIEDYRSLMDVLWAMRLLTMPLVVVRDDGQTAASIGGRCAASWLDTATAYWGGFRPDSIRHWASVIQDSRGAEAAS</sequence>
<evidence type="ECO:0000313" key="3">
    <source>
        <dbReference type="Proteomes" id="UP000004778"/>
    </source>
</evidence>
<keyword evidence="3" id="KW-1185">Reference proteome</keyword>
<dbReference type="SUPFAM" id="SSF52833">
    <property type="entry name" value="Thioredoxin-like"/>
    <property type="match status" value="1"/>
</dbReference>
<dbReference type="OrthoDB" id="8991911at2"/>
<dbReference type="EMBL" id="ACFH01000095">
    <property type="protein sequence ID" value="EEH65932.1"/>
    <property type="molecule type" value="Genomic_DNA"/>
</dbReference>
<evidence type="ECO:0000259" key="1">
    <source>
        <dbReference type="Pfam" id="PF00462"/>
    </source>
</evidence>
<dbReference type="Gene3D" id="3.40.30.10">
    <property type="entry name" value="Glutaredoxin"/>
    <property type="match status" value="1"/>
</dbReference>
<dbReference type="HOGENOM" id="CLU_159267_0_0_11"/>